<reference evidence="2" key="1">
    <citation type="submission" date="2016-05" db="EMBL/GenBank/DDBJ databases">
        <authorList>
            <person name="Lavstsen T."/>
            <person name="Jespersen J.S."/>
        </authorList>
    </citation>
    <scope>NUCLEOTIDE SEQUENCE</scope>
    <source>
        <tissue evidence="2">Brain</tissue>
    </source>
</reference>
<dbReference type="SUPFAM" id="SSF53098">
    <property type="entry name" value="Ribonuclease H-like"/>
    <property type="match status" value="1"/>
</dbReference>
<feature type="domain" description="HAT C-terminal dimerisation" evidence="1">
    <location>
        <begin position="77"/>
        <end position="137"/>
    </location>
</feature>
<protein>
    <recommendedName>
        <fullName evidence="1">HAT C-terminal dimerisation domain-containing protein</fullName>
    </recommendedName>
</protein>
<gene>
    <name evidence="2" type="primary">Nfu_g_1_004069</name>
</gene>
<dbReference type="InterPro" id="IPR008906">
    <property type="entry name" value="HATC_C_dom"/>
</dbReference>
<reference evidence="2" key="2">
    <citation type="submission" date="2016-06" db="EMBL/GenBank/DDBJ databases">
        <title>The genome of a short-lived fish provides insights into sex chromosome evolution and the genetic control of aging.</title>
        <authorList>
            <person name="Reichwald K."/>
            <person name="Felder M."/>
            <person name="Petzold A."/>
            <person name="Koch P."/>
            <person name="Groth M."/>
            <person name="Platzer M."/>
        </authorList>
    </citation>
    <scope>NUCLEOTIDE SEQUENCE</scope>
    <source>
        <tissue evidence="2">Brain</tissue>
    </source>
</reference>
<dbReference type="PANTHER" id="PTHR45749:SF23">
    <property type="entry name" value="ZINC FINGER MYM-TYPE PROTEIN 1-LIKE"/>
    <property type="match status" value="1"/>
</dbReference>
<evidence type="ECO:0000259" key="1">
    <source>
        <dbReference type="Pfam" id="PF05699"/>
    </source>
</evidence>
<evidence type="ECO:0000313" key="2">
    <source>
        <dbReference type="EMBL" id="SBP77604.1"/>
    </source>
</evidence>
<sequence length="165" mass="19066">MDRRYAAYDNLNNTFGFLNNLSNVTAQELRNKASNLLRKYSADPEMDFVEEIVQFKDFIQSRSFTSAPLLLQLIREKNLQSIFPNVDIAFRLYLTFPVTNASGERSFSKLKIVKNRLRSTMGQERLNSLALMSIESDVVRRLDFSDLVKDFAAKKSRKVSMFSKC</sequence>
<name>A0A1A8CD77_NOTKA</name>
<organism evidence="2">
    <name type="scientific">Nothobranchius kadleci</name>
    <name type="common">African annual killifish</name>
    <dbReference type="NCBI Taxonomy" id="1051664"/>
    <lineage>
        <taxon>Eukaryota</taxon>
        <taxon>Metazoa</taxon>
        <taxon>Chordata</taxon>
        <taxon>Craniata</taxon>
        <taxon>Vertebrata</taxon>
        <taxon>Euteleostomi</taxon>
        <taxon>Actinopterygii</taxon>
        <taxon>Neopterygii</taxon>
        <taxon>Teleostei</taxon>
        <taxon>Neoteleostei</taxon>
        <taxon>Acanthomorphata</taxon>
        <taxon>Ovalentaria</taxon>
        <taxon>Atherinomorphae</taxon>
        <taxon>Cyprinodontiformes</taxon>
        <taxon>Nothobranchiidae</taxon>
        <taxon>Nothobranchius</taxon>
    </lineage>
</organism>
<dbReference type="Pfam" id="PF05699">
    <property type="entry name" value="Dimer_Tnp_hAT"/>
    <property type="match status" value="1"/>
</dbReference>
<proteinExistence type="predicted"/>
<dbReference type="GO" id="GO:0046983">
    <property type="term" value="F:protein dimerization activity"/>
    <property type="evidence" value="ECO:0007669"/>
    <property type="project" value="InterPro"/>
</dbReference>
<dbReference type="EMBL" id="HADZ01013663">
    <property type="protein sequence ID" value="SBP77604.1"/>
    <property type="molecule type" value="Transcribed_RNA"/>
</dbReference>
<accession>A0A1A8CD77</accession>
<dbReference type="InterPro" id="IPR012337">
    <property type="entry name" value="RNaseH-like_sf"/>
</dbReference>
<dbReference type="AlphaFoldDB" id="A0A1A8CD77"/>
<dbReference type="PANTHER" id="PTHR45749">
    <property type="match status" value="1"/>
</dbReference>